<evidence type="ECO:0000313" key="5">
    <source>
        <dbReference type="Proteomes" id="UP000031737"/>
    </source>
</evidence>
<feature type="coiled-coil region" evidence="1">
    <location>
        <begin position="283"/>
        <end position="354"/>
    </location>
</feature>
<keyword evidence="5" id="KW-1185">Reference proteome</keyword>
<reference evidence="4 5" key="1">
    <citation type="submission" date="2013-07" db="EMBL/GenBank/DDBJ databases">
        <authorList>
            <person name="Stoco P.H."/>
            <person name="Wagner G."/>
            <person name="Gerber A."/>
            <person name="Zaha A."/>
            <person name="Thompson C."/>
            <person name="Bartholomeu D.C."/>
            <person name="Luckemeyer D.D."/>
            <person name="Bahia D."/>
            <person name="Loreto E."/>
            <person name="Prestes E.B."/>
            <person name="Lima F.M."/>
            <person name="Rodrigues-Luiz G."/>
            <person name="Vallejo G.A."/>
            <person name="Filho J.F."/>
            <person name="Monteiro K.M."/>
            <person name="Tyler K.M."/>
            <person name="de Almeida L.G."/>
            <person name="Ortiz M.F."/>
            <person name="Siervo M.A."/>
            <person name="de Moraes M.H."/>
            <person name="Cunha O.L."/>
            <person name="Mendonca-Neto R."/>
            <person name="Silva R."/>
            <person name="Teixeira S.M."/>
            <person name="Murta S.M."/>
            <person name="Sincero T.C."/>
            <person name="Mendes T.A."/>
            <person name="Urmenyi T.P."/>
            <person name="Silva V.G."/>
            <person name="da Rocha W.D."/>
            <person name="Andersson B."/>
            <person name="Romanha A.J."/>
            <person name="Steindel M."/>
            <person name="de Vasconcelos A.T."/>
            <person name="Grisard E.C."/>
        </authorList>
    </citation>
    <scope>NUCLEOTIDE SEQUENCE [LARGE SCALE GENOMIC DNA]</scope>
    <source>
        <strain evidence="4 5">SC58</strain>
    </source>
</reference>
<sequence length="953" mass="106828">MEYTCVVAGYPIDGVDDLVYLLVDAPLPQERRAQQQSTSSSLSSDAAEKKLLPLRQTLDLPHPSLPELKIRVVLQAARAALDVAVEEAATVVLLVFFMDFTDSLQRIRTEWTPLLQGLSRPPTVILVGMTHGPNKAAPATIQPSKVARFAKEVHAKAYFEVDESDNDTVRGVARITELRHALARACTGEFNEMVTVTEATIYGRQRGAVLTSSLQSLSSPLSSPDSTSHSPANGWNSGLVRAAPCPVWGFRRNPRTNRLFYVNRVSKKSQYKRPPDYDGEEPELTLQERVEAERERQEQLQLENALRREHDELVGFNVAMEEHQQRMRVLQSGARQLELAVERLRMQAASLARRRESNRVIREHMATLREVSAEEQVFLQDSLQFYATQQKERRAVQQALKGLEAEANEEGGVNHEENEKEKEEAVQCSATAPSRRGSILGEIHVVQAATQQTVDSTRVTVAALRELLERSAKQRERKAVLHAELSSALKRTESLAQRTATVDAEEQRIRATLVTERAFMQTETEALQLLVDAREVQLQQGRNRLLSPEVESFQVMLLTDEAHQLEEQIAAAKEVLRRLQKATPMGVAHELALLHRSRNTRACTTAFATWANHVRCIARLQQRLSLRVEHLSDLMQRRQWLLCSTRERYVQERLSLLRDWYRLDAEVGNSGSCGGAAASMRLVEERMGQLDTSLERLQTYMATIEHHSNTHQLNLQRCRGVLANLSLCNVDVFSLELEDEVESFWLLLAGRLREVATHLHSVSTSMDTLNTTDGDDGDGGDAFGEMDEEMSAAYAEHIKLLQRELWRSAVRSLLRHFRPEELQETARRLSRRHALRAKDNSDKRGSATNGTSPARVMTNTTSADSSPVFHCNGDGRVAAGDSGVSLQQPVSDSASTSTSRMWMEQQLISVFASMTGGCGFDTDEATVAAEEHVLTRCAVSNDALRERLRRAYA</sequence>
<feature type="region of interest" description="Disordered" evidence="2">
    <location>
        <begin position="216"/>
        <end position="236"/>
    </location>
</feature>
<feature type="compositionally biased region" description="Basic and acidic residues" evidence="2">
    <location>
        <begin position="412"/>
        <end position="425"/>
    </location>
</feature>
<dbReference type="InterPro" id="IPR001202">
    <property type="entry name" value="WW_dom"/>
</dbReference>
<evidence type="ECO:0000256" key="1">
    <source>
        <dbReference type="SAM" id="Coils"/>
    </source>
</evidence>
<feature type="region of interest" description="Disordered" evidence="2">
    <location>
        <begin position="405"/>
        <end position="425"/>
    </location>
</feature>
<feature type="domain" description="WW" evidence="3">
    <location>
        <begin position="248"/>
        <end position="274"/>
    </location>
</feature>
<evidence type="ECO:0000259" key="3">
    <source>
        <dbReference type="PROSITE" id="PS01159"/>
    </source>
</evidence>
<feature type="region of interest" description="Disordered" evidence="2">
    <location>
        <begin position="825"/>
        <end position="867"/>
    </location>
</feature>
<evidence type="ECO:0000313" key="4">
    <source>
        <dbReference type="EMBL" id="ESL07221.1"/>
    </source>
</evidence>
<accession>A0A061IZD3</accession>
<evidence type="ECO:0000256" key="2">
    <source>
        <dbReference type="SAM" id="MobiDB-lite"/>
    </source>
</evidence>
<comment type="caution">
    <text evidence="4">The sequence shown here is derived from an EMBL/GenBank/DDBJ whole genome shotgun (WGS) entry which is preliminary data.</text>
</comment>
<dbReference type="OrthoDB" id="251112at2759"/>
<proteinExistence type="predicted"/>
<feature type="compositionally biased region" description="Basic and acidic residues" evidence="2">
    <location>
        <begin position="836"/>
        <end position="845"/>
    </location>
</feature>
<dbReference type="EMBL" id="AUPL01005095">
    <property type="protein sequence ID" value="ESL07221.1"/>
    <property type="molecule type" value="Genomic_DNA"/>
</dbReference>
<keyword evidence="1" id="KW-0175">Coiled coil</keyword>
<organism evidence="4 5">
    <name type="scientific">Trypanosoma rangeli SC58</name>
    <dbReference type="NCBI Taxonomy" id="429131"/>
    <lineage>
        <taxon>Eukaryota</taxon>
        <taxon>Discoba</taxon>
        <taxon>Euglenozoa</taxon>
        <taxon>Kinetoplastea</taxon>
        <taxon>Metakinetoplastina</taxon>
        <taxon>Trypanosomatida</taxon>
        <taxon>Trypanosomatidae</taxon>
        <taxon>Trypanosoma</taxon>
        <taxon>Herpetosoma</taxon>
    </lineage>
</organism>
<gene>
    <name evidence="4" type="ORF">TRSC58_05095</name>
</gene>
<protein>
    <recommendedName>
        <fullName evidence="3">WW domain-containing protein</fullName>
    </recommendedName>
</protein>
<dbReference type="PROSITE" id="PS01159">
    <property type="entry name" value="WW_DOMAIN_1"/>
    <property type="match status" value="1"/>
</dbReference>
<dbReference type="VEuPathDB" id="TriTrypDB:TRSC58_05095"/>
<feature type="coiled-coil region" evidence="1">
    <location>
        <begin position="555"/>
        <end position="582"/>
    </location>
</feature>
<feature type="compositionally biased region" description="Low complexity" evidence="2">
    <location>
        <begin position="216"/>
        <end position="231"/>
    </location>
</feature>
<dbReference type="Proteomes" id="UP000031737">
    <property type="component" value="Unassembled WGS sequence"/>
</dbReference>
<feature type="compositionally biased region" description="Polar residues" evidence="2">
    <location>
        <begin position="846"/>
        <end position="865"/>
    </location>
</feature>
<dbReference type="AlphaFoldDB" id="A0A061IZD3"/>
<name>A0A061IZD3_TRYRA</name>